<protein>
    <recommendedName>
        <fullName evidence="4">Lipoprotein</fullName>
    </recommendedName>
</protein>
<accession>A0A3A8PT29</accession>
<reference evidence="3" key="1">
    <citation type="submission" date="2018-09" db="EMBL/GenBank/DDBJ databases">
        <authorList>
            <person name="Livingstone P.G."/>
            <person name="Whitworth D.E."/>
        </authorList>
    </citation>
    <scope>NUCLEOTIDE SEQUENCE [LARGE SCALE GENOMIC DNA]</scope>
    <source>
        <strain evidence="3">AB047A</strain>
    </source>
</reference>
<dbReference type="EMBL" id="RAWM01000198">
    <property type="protein sequence ID" value="RKH58210.1"/>
    <property type="molecule type" value="Genomic_DNA"/>
</dbReference>
<evidence type="ECO:0000256" key="1">
    <source>
        <dbReference type="SAM" id="SignalP"/>
    </source>
</evidence>
<evidence type="ECO:0008006" key="4">
    <source>
        <dbReference type="Google" id="ProtNLM"/>
    </source>
</evidence>
<dbReference type="AlphaFoldDB" id="A0A3A8PT29"/>
<gene>
    <name evidence="2" type="ORF">D7X96_37250</name>
</gene>
<sequence>MSRLIALASCVSVLLLTGCSNDADAICDRRKECFDSDLDTGKCAEKIGAWEDEKESEQDNRRARTAECSECIADRTCAEVISSCIDDCFGIP</sequence>
<dbReference type="PROSITE" id="PS51257">
    <property type="entry name" value="PROKAR_LIPOPROTEIN"/>
    <property type="match status" value="1"/>
</dbReference>
<comment type="caution">
    <text evidence="2">The sequence shown here is derived from an EMBL/GenBank/DDBJ whole genome shotgun (WGS) entry which is preliminary data.</text>
</comment>
<dbReference type="RefSeq" id="WP_120552158.1">
    <property type="nucleotide sequence ID" value="NZ_RAWM01000198.1"/>
</dbReference>
<keyword evidence="3" id="KW-1185">Reference proteome</keyword>
<name>A0A3A8PT29_9BACT</name>
<dbReference type="OrthoDB" id="5521529at2"/>
<feature type="chain" id="PRO_5017398958" description="Lipoprotein" evidence="1">
    <location>
        <begin position="26"/>
        <end position="92"/>
    </location>
</feature>
<feature type="signal peptide" evidence="1">
    <location>
        <begin position="1"/>
        <end position="25"/>
    </location>
</feature>
<evidence type="ECO:0000313" key="3">
    <source>
        <dbReference type="Proteomes" id="UP000282656"/>
    </source>
</evidence>
<dbReference type="Proteomes" id="UP000282656">
    <property type="component" value="Unassembled WGS sequence"/>
</dbReference>
<organism evidence="2 3">
    <name type="scientific">Corallococcus interemptor</name>
    <dbReference type="NCBI Taxonomy" id="2316720"/>
    <lineage>
        <taxon>Bacteria</taxon>
        <taxon>Pseudomonadati</taxon>
        <taxon>Myxococcota</taxon>
        <taxon>Myxococcia</taxon>
        <taxon>Myxococcales</taxon>
        <taxon>Cystobacterineae</taxon>
        <taxon>Myxococcaceae</taxon>
        <taxon>Corallococcus</taxon>
    </lineage>
</organism>
<proteinExistence type="predicted"/>
<evidence type="ECO:0000313" key="2">
    <source>
        <dbReference type="EMBL" id="RKH58210.1"/>
    </source>
</evidence>
<keyword evidence="1" id="KW-0732">Signal</keyword>